<evidence type="ECO:0000313" key="1">
    <source>
        <dbReference type="EMBL" id="KAH3797221.1"/>
    </source>
</evidence>
<reference evidence="1" key="2">
    <citation type="submission" date="2020-11" db="EMBL/GenBank/DDBJ databases">
        <authorList>
            <person name="McCartney M.A."/>
            <person name="Auch B."/>
            <person name="Kono T."/>
            <person name="Mallez S."/>
            <person name="Becker A."/>
            <person name="Gohl D.M."/>
            <person name="Silverstein K.A.T."/>
            <person name="Koren S."/>
            <person name="Bechman K.B."/>
            <person name="Herman A."/>
            <person name="Abrahante J.E."/>
            <person name="Garbe J."/>
        </authorList>
    </citation>
    <scope>NUCLEOTIDE SEQUENCE</scope>
    <source>
        <strain evidence="1">Duluth1</strain>
        <tissue evidence="1">Whole animal</tissue>
    </source>
</reference>
<gene>
    <name evidence="1" type="ORF">DPMN_150798</name>
</gene>
<reference evidence="1" key="1">
    <citation type="journal article" date="2019" name="bioRxiv">
        <title>The Genome of the Zebra Mussel, Dreissena polymorpha: A Resource for Invasive Species Research.</title>
        <authorList>
            <person name="McCartney M.A."/>
            <person name="Auch B."/>
            <person name="Kono T."/>
            <person name="Mallez S."/>
            <person name="Zhang Y."/>
            <person name="Obille A."/>
            <person name="Becker A."/>
            <person name="Abrahante J.E."/>
            <person name="Garbe J."/>
            <person name="Badalamenti J.P."/>
            <person name="Herman A."/>
            <person name="Mangelson H."/>
            <person name="Liachko I."/>
            <person name="Sullivan S."/>
            <person name="Sone E.D."/>
            <person name="Koren S."/>
            <person name="Silverstein K.A.T."/>
            <person name="Beckman K.B."/>
            <person name="Gohl D.M."/>
        </authorList>
    </citation>
    <scope>NUCLEOTIDE SEQUENCE</scope>
    <source>
        <strain evidence="1">Duluth1</strain>
        <tissue evidence="1">Whole animal</tissue>
    </source>
</reference>
<dbReference type="Proteomes" id="UP000828390">
    <property type="component" value="Unassembled WGS sequence"/>
</dbReference>
<dbReference type="EMBL" id="JAIWYP010000007">
    <property type="protein sequence ID" value="KAH3797221.1"/>
    <property type="molecule type" value="Genomic_DNA"/>
</dbReference>
<evidence type="ECO:0008006" key="3">
    <source>
        <dbReference type="Google" id="ProtNLM"/>
    </source>
</evidence>
<protein>
    <recommendedName>
        <fullName evidence="3">Protein quiver</fullName>
    </recommendedName>
</protein>
<sequence>MWFCYILVVARDCETLTVASNGCASQTKDGASGEVCLCDSNQCNTASTPLAYLPILLVAFALASTKTFLY</sequence>
<organism evidence="1 2">
    <name type="scientific">Dreissena polymorpha</name>
    <name type="common">Zebra mussel</name>
    <name type="synonym">Mytilus polymorpha</name>
    <dbReference type="NCBI Taxonomy" id="45954"/>
    <lineage>
        <taxon>Eukaryota</taxon>
        <taxon>Metazoa</taxon>
        <taxon>Spiralia</taxon>
        <taxon>Lophotrochozoa</taxon>
        <taxon>Mollusca</taxon>
        <taxon>Bivalvia</taxon>
        <taxon>Autobranchia</taxon>
        <taxon>Heteroconchia</taxon>
        <taxon>Euheterodonta</taxon>
        <taxon>Imparidentia</taxon>
        <taxon>Neoheterodontei</taxon>
        <taxon>Myida</taxon>
        <taxon>Dreissenoidea</taxon>
        <taxon>Dreissenidae</taxon>
        <taxon>Dreissena</taxon>
    </lineage>
</organism>
<accession>A0A9D4FFZ7</accession>
<keyword evidence="2" id="KW-1185">Reference proteome</keyword>
<evidence type="ECO:0000313" key="2">
    <source>
        <dbReference type="Proteomes" id="UP000828390"/>
    </source>
</evidence>
<dbReference type="AlphaFoldDB" id="A0A9D4FFZ7"/>
<proteinExistence type="predicted"/>
<comment type="caution">
    <text evidence="1">The sequence shown here is derived from an EMBL/GenBank/DDBJ whole genome shotgun (WGS) entry which is preliminary data.</text>
</comment>
<name>A0A9D4FFZ7_DREPO</name>